<keyword evidence="4 5" id="KW-0472">Membrane</keyword>
<dbReference type="PATRIC" id="fig|246787.4.peg.5137"/>
<sequence length="404" mass="46443">MFLTIQKKTLLSFSTLLLLSLMMVFIAQLYIVKILCMIAIGVLMSKKIRVSKFVLLNFILILVYGVLGTGLGIIYQNPNPFQFLGVFFFWPIFWLFFISYFSTSPNLLERYLKVLFISHTVIVLFDLFYAVAAFNGIKLPNPFYGTETGFSIYENSTRMTFINLNTLTFSTPILFILFFSQYKFGINKIYQVINVILTIILLILSGRRSVMLMCVSVFIMPLLFSSCFSKEVRRTTGKVVLVLLVIVFIGAYYVENAYPGFWEGYYQVFLKAFDSSEEPIKFAQAKMFINAIFEKPFLGHGFGAIFFEPLPGRMIYSSYFELSYHQKLATTGIVGFTLIMFVFLSTLWYSFYLSKRNKDVTLVAFAVGLLFMLVADATNPVLCSFDLMWPLYLCLAKINSYQIN</sequence>
<evidence type="ECO:0000256" key="3">
    <source>
        <dbReference type="ARBA" id="ARBA00022989"/>
    </source>
</evidence>
<keyword evidence="2 5" id="KW-0812">Transmembrane</keyword>
<dbReference type="KEGG" id="bcel:BcellWH2_04975"/>
<dbReference type="EMBL" id="CP012801">
    <property type="protein sequence ID" value="ALJ62184.1"/>
    <property type="molecule type" value="Genomic_DNA"/>
</dbReference>
<feature type="transmembrane region" description="Helical" evidence="5">
    <location>
        <begin position="81"/>
        <end position="102"/>
    </location>
</feature>
<evidence type="ECO:0000256" key="1">
    <source>
        <dbReference type="ARBA" id="ARBA00004141"/>
    </source>
</evidence>
<proteinExistence type="predicted"/>
<feature type="transmembrane region" description="Helical" evidence="5">
    <location>
        <begin position="328"/>
        <end position="349"/>
    </location>
</feature>
<keyword evidence="3 5" id="KW-1133">Transmembrane helix</keyword>
<dbReference type="AlphaFoldDB" id="A0A0P0GUN8"/>
<feature type="transmembrane region" description="Helical" evidence="5">
    <location>
        <begin position="157"/>
        <end position="179"/>
    </location>
</feature>
<name>A0A0P0GUN8_9BACE</name>
<feature type="transmembrane region" description="Helical" evidence="5">
    <location>
        <begin position="235"/>
        <end position="254"/>
    </location>
</feature>
<feature type="transmembrane region" description="Helical" evidence="5">
    <location>
        <begin position="16"/>
        <end position="43"/>
    </location>
</feature>
<dbReference type="Pfam" id="PF04932">
    <property type="entry name" value="Wzy_C"/>
    <property type="match status" value="1"/>
</dbReference>
<reference evidence="7 8" key="1">
    <citation type="journal article" date="2015" name="Science">
        <title>Genetic determinants of in vivo fitness and diet responsiveness in multiple human gut Bacteroides.</title>
        <authorList>
            <person name="Wu M."/>
            <person name="McNulty N.P."/>
            <person name="Rodionov D.A."/>
            <person name="Khoroshkin M.S."/>
            <person name="Griffin N.W."/>
            <person name="Cheng J."/>
            <person name="Latreille P."/>
            <person name="Kerstetter R.A."/>
            <person name="Terrapon N."/>
            <person name="Henrissat B."/>
            <person name="Osterman A.L."/>
            <person name="Gordon J.I."/>
        </authorList>
    </citation>
    <scope>NUCLEOTIDE SEQUENCE [LARGE SCALE GENOMIC DNA]</scope>
    <source>
        <strain evidence="7 8">WH2</strain>
    </source>
</reference>
<evidence type="ECO:0000256" key="2">
    <source>
        <dbReference type="ARBA" id="ARBA00022692"/>
    </source>
</evidence>
<feature type="transmembrane region" description="Helical" evidence="5">
    <location>
        <begin position="114"/>
        <end position="137"/>
    </location>
</feature>
<protein>
    <recommendedName>
        <fullName evidence="6">O-antigen ligase-related domain-containing protein</fullName>
    </recommendedName>
</protein>
<accession>A0A0P0GUN8</accession>
<evidence type="ECO:0000256" key="5">
    <source>
        <dbReference type="SAM" id="Phobius"/>
    </source>
</evidence>
<evidence type="ECO:0000256" key="4">
    <source>
        <dbReference type="ARBA" id="ARBA00023136"/>
    </source>
</evidence>
<evidence type="ECO:0000259" key="6">
    <source>
        <dbReference type="Pfam" id="PF04932"/>
    </source>
</evidence>
<evidence type="ECO:0000313" key="7">
    <source>
        <dbReference type="EMBL" id="ALJ62184.1"/>
    </source>
</evidence>
<evidence type="ECO:0000313" key="8">
    <source>
        <dbReference type="Proteomes" id="UP000061809"/>
    </source>
</evidence>
<dbReference type="InterPro" id="IPR007016">
    <property type="entry name" value="O-antigen_ligase-rel_domated"/>
</dbReference>
<organism evidence="7 8">
    <name type="scientific">Bacteroides cellulosilyticus</name>
    <dbReference type="NCBI Taxonomy" id="246787"/>
    <lineage>
        <taxon>Bacteria</taxon>
        <taxon>Pseudomonadati</taxon>
        <taxon>Bacteroidota</taxon>
        <taxon>Bacteroidia</taxon>
        <taxon>Bacteroidales</taxon>
        <taxon>Bacteroidaceae</taxon>
        <taxon>Bacteroides</taxon>
    </lineage>
</organism>
<feature type="transmembrane region" description="Helical" evidence="5">
    <location>
        <begin position="361"/>
        <end position="382"/>
    </location>
</feature>
<feature type="transmembrane region" description="Helical" evidence="5">
    <location>
        <begin position="55"/>
        <end position="75"/>
    </location>
</feature>
<feature type="transmembrane region" description="Helical" evidence="5">
    <location>
        <begin position="186"/>
        <end position="204"/>
    </location>
</feature>
<dbReference type="Proteomes" id="UP000061809">
    <property type="component" value="Chromosome"/>
</dbReference>
<feature type="domain" description="O-antigen ligase-related" evidence="6">
    <location>
        <begin position="194"/>
        <end position="339"/>
    </location>
</feature>
<comment type="subcellular location">
    <subcellularLocation>
        <location evidence="1">Membrane</location>
        <topology evidence="1">Multi-pass membrane protein</topology>
    </subcellularLocation>
</comment>
<gene>
    <name evidence="7" type="ORF">BcellWH2_04975</name>
</gene>
<dbReference type="GO" id="GO:0016020">
    <property type="term" value="C:membrane"/>
    <property type="evidence" value="ECO:0007669"/>
    <property type="project" value="UniProtKB-SubCell"/>
</dbReference>
<feature type="transmembrane region" description="Helical" evidence="5">
    <location>
        <begin position="210"/>
        <end position="228"/>
    </location>
</feature>